<dbReference type="Proteomes" id="UP000597444">
    <property type="component" value="Unassembled WGS sequence"/>
</dbReference>
<name>A0A8J3IFA0_9CHLR</name>
<keyword evidence="2" id="KW-1185">Reference proteome</keyword>
<comment type="caution">
    <text evidence="1">The sequence shown here is derived from an EMBL/GenBank/DDBJ whole genome shotgun (WGS) entry which is preliminary data.</text>
</comment>
<proteinExistence type="predicted"/>
<organism evidence="1 2">
    <name type="scientific">Reticulibacter mediterranei</name>
    <dbReference type="NCBI Taxonomy" id="2778369"/>
    <lineage>
        <taxon>Bacteria</taxon>
        <taxon>Bacillati</taxon>
        <taxon>Chloroflexota</taxon>
        <taxon>Ktedonobacteria</taxon>
        <taxon>Ktedonobacterales</taxon>
        <taxon>Reticulibacteraceae</taxon>
        <taxon>Reticulibacter</taxon>
    </lineage>
</organism>
<dbReference type="EMBL" id="BNJK01000001">
    <property type="protein sequence ID" value="GHO91408.1"/>
    <property type="molecule type" value="Genomic_DNA"/>
</dbReference>
<accession>A0A8J3IFA0</accession>
<protein>
    <submittedName>
        <fullName evidence="1">Uncharacterized protein</fullName>
    </submittedName>
</protein>
<sequence>MFGRNKQTNKAAENRVEYTPEERAKILGQSHSLSEEEGQMIQQMIREEQHSSRQLYIPQEDLAQEATTRMKPEVARVIQASKVRDILHMFNRDYLYGQGRFDEYQDGLILKWGDGYSRKHIWMTVEDGNLVFETSHFKKCDKPYCNGTHHILSPDLYTNLDIINAELAERFRRPVYERSED</sequence>
<gene>
    <name evidence="1" type="ORF">KSF_014560</name>
</gene>
<dbReference type="AlphaFoldDB" id="A0A8J3IFA0"/>
<evidence type="ECO:0000313" key="1">
    <source>
        <dbReference type="EMBL" id="GHO91408.1"/>
    </source>
</evidence>
<evidence type="ECO:0000313" key="2">
    <source>
        <dbReference type="Proteomes" id="UP000597444"/>
    </source>
</evidence>
<reference evidence="1" key="1">
    <citation type="submission" date="2020-10" db="EMBL/GenBank/DDBJ databases">
        <title>Taxonomic study of unclassified bacteria belonging to the class Ktedonobacteria.</title>
        <authorList>
            <person name="Yabe S."/>
            <person name="Wang C.M."/>
            <person name="Zheng Y."/>
            <person name="Sakai Y."/>
            <person name="Cavaletti L."/>
            <person name="Monciardini P."/>
            <person name="Donadio S."/>
        </authorList>
    </citation>
    <scope>NUCLEOTIDE SEQUENCE</scope>
    <source>
        <strain evidence="1">ID150040</strain>
    </source>
</reference>
<dbReference type="RefSeq" id="WP_220202305.1">
    <property type="nucleotide sequence ID" value="NZ_BNJK01000001.1"/>
</dbReference>